<evidence type="ECO:0000256" key="8">
    <source>
        <dbReference type="ARBA" id="ARBA00023136"/>
    </source>
</evidence>
<dbReference type="OrthoDB" id="193467at2759"/>
<keyword evidence="15" id="KW-1185">Reference proteome</keyword>
<dbReference type="GO" id="GO:0008654">
    <property type="term" value="P:phospholipid biosynthetic process"/>
    <property type="evidence" value="ECO:0007669"/>
    <property type="project" value="EnsemblFungi"/>
</dbReference>
<dbReference type="OMA" id="IMRYFKW"/>
<evidence type="ECO:0000256" key="2">
    <source>
        <dbReference type="ARBA" id="ARBA00010524"/>
    </source>
</evidence>
<dbReference type="GO" id="GO:0005743">
    <property type="term" value="C:mitochondrial inner membrane"/>
    <property type="evidence" value="ECO:0007669"/>
    <property type="project" value="UniProtKB-SubCell"/>
</dbReference>
<dbReference type="GeneID" id="5544399"/>
<evidence type="ECO:0000256" key="3">
    <source>
        <dbReference type="ARBA" id="ARBA00022679"/>
    </source>
</evidence>
<dbReference type="eggNOG" id="KOG2847">
    <property type="taxonomic scope" value="Eukaryota"/>
</dbReference>
<dbReference type="KEGG" id="vpo:Kpol_505p38"/>
<dbReference type="GO" id="GO:0042773">
    <property type="term" value="P:ATP synthesis coupled electron transport"/>
    <property type="evidence" value="ECO:0007669"/>
    <property type="project" value="EnsemblFungi"/>
</dbReference>
<dbReference type="GO" id="GO:0005741">
    <property type="term" value="C:mitochondrial outer membrane"/>
    <property type="evidence" value="ECO:0007669"/>
    <property type="project" value="UniProtKB-SubCell"/>
</dbReference>
<dbReference type="HOGENOM" id="CLU_046747_1_1_1"/>
<evidence type="ECO:0000259" key="13">
    <source>
        <dbReference type="SMART" id="SM00563"/>
    </source>
</evidence>
<accession>A7TNC9</accession>
<dbReference type="GO" id="GO:0007007">
    <property type="term" value="P:inner mitochondrial membrane organization"/>
    <property type="evidence" value="ECO:0007669"/>
    <property type="project" value="EnsemblFungi"/>
</dbReference>
<dbReference type="InParanoid" id="A7TNC9"/>
<dbReference type="STRING" id="436907.A7TNC9"/>
<keyword evidence="8" id="KW-0472">Membrane</keyword>
<comment type="catalytic activity">
    <reaction evidence="11">
        <text>1'-[1,2-diacyl-sn-glycero-3-phospho],3'-[1-acyl-sn-glycero-3-phospho]-glycerol + a 1,2-diacyl-sn-glycero-3-phosphocholine = a cardiolipin + a 1-acyl-sn-glycero-3-phosphocholine</text>
        <dbReference type="Rhea" id="RHEA:33731"/>
        <dbReference type="ChEBI" id="CHEBI:57643"/>
        <dbReference type="ChEBI" id="CHEBI:58168"/>
        <dbReference type="ChEBI" id="CHEBI:62237"/>
        <dbReference type="ChEBI" id="CHEBI:64743"/>
    </reaction>
    <physiologicalReaction direction="left-to-right" evidence="11">
        <dbReference type="Rhea" id="RHEA:33732"/>
    </physiologicalReaction>
    <physiologicalReaction direction="right-to-left" evidence="11">
        <dbReference type="Rhea" id="RHEA:33733"/>
    </physiologicalReaction>
</comment>
<keyword evidence="4" id="KW-1000">Mitochondrion outer membrane</keyword>
<dbReference type="PhylomeDB" id="A7TNC9"/>
<evidence type="ECO:0000256" key="5">
    <source>
        <dbReference type="ARBA" id="ARBA00022792"/>
    </source>
</evidence>
<evidence type="ECO:0000313" key="14">
    <source>
        <dbReference type="EMBL" id="EDO16261.1"/>
    </source>
</evidence>
<dbReference type="PANTHER" id="PTHR12497:SF0">
    <property type="entry name" value="TAFAZZIN"/>
    <property type="match status" value="1"/>
</dbReference>
<keyword evidence="9" id="KW-0012">Acyltransferase</keyword>
<dbReference type="GO" id="GO:0047184">
    <property type="term" value="F:1-acylglycerophosphocholine O-acyltransferase activity"/>
    <property type="evidence" value="ECO:0007669"/>
    <property type="project" value="EnsemblFungi"/>
</dbReference>
<evidence type="ECO:0000256" key="12">
    <source>
        <dbReference type="RuleBase" id="RU365062"/>
    </source>
</evidence>
<evidence type="ECO:0000256" key="10">
    <source>
        <dbReference type="ARBA" id="ARBA00024323"/>
    </source>
</evidence>
<evidence type="ECO:0000256" key="9">
    <source>
        <dbReference type="ARBA" id="ARBA00023315"/>
    </source>
</evidence>
<protein>
    <recommendedName>
        <fullName evidence="12">Tafazzin family protein</fullName>
    </recommendedName>
</protein>
<dbReference type="PRINTS" id="PR00979">
    <property type="entry name" value="TAFAZZIN"/>
</dbReference>
<dbReference type="RefSeq" id="XP_001644119.1">
    <property type="nucleotide sequence ID" value="XM_001644069.1"/>
</dbReference>
<keyword evidence="7" id="KW-0496">Mitochondrion</keyword>
<evidence type="ECO:0000256" key="11">
    <source>
        <dbReference type="ARBA" id="ARBA00047906"/>
    </source>
</evidence>
<evidence type="ECO:0000256" key="1">
    <source>
        <dbReference type="ARBA" id="ARBA00004137"/>
    </source>
</evidence>
<dbReference type="InterPro" id="IPR000872">
    <property type="entry name" value="Tafazzin"/>
</dbReference>
<keyword evidence="6" id="KW-0443">Lipid metabolism</keyword>
<evidence type="ECO:0000256" key="6">
    <source>
        <dbReference type="ARBA" id="ARBA00023098"/>
    </source>
</evidence>
<keyword evidence="5" id="KW-0999">Mitochondrion inner membrane</keyword>
<dbReference type="AlphaFoldDB" id="A7TNC9"/>
<gene>
    <name evidence="14" type="ORF">Kpol_505p38</name>
</gene>
<evidence type="ECO:0000313" key="15">
    <source>
        <dbReference type="Proteomes" id="UP000000267"/>
    </source>
</evidence>
<name>A7TNC9_VANPO</name>
<dbReference type="PANTHER" id="PTHR12497">
    <property type="entry name" value="TAZ PROTEIN TAFAZZIN"/>
    <property type="match status" value="1"/>
</dbReference>
<feature type="domain" description="Phospholipid/glycerol acyltransferase" evidence="13">
    <location>
        <begin position="71"/>
        <end position="219"/>
    </location>
</feature>
<evidence type="ECO:0000256" key="7">
    <source>
        <dbReference type="ARBA" id="ARBA00023128"/>
    </source>
</evidence>
<organism evidence="15">
    <name type="scientific">Vanderwaltozyma polyspora (strain ATCC 22028 / DSM 70294 / BCRC 21397 / CBS 2163 / NBRC 10782 / NRRL Y-8283 / UCD 57-17)</name>
    <name type="common">Kluyveromyces polysporus</name>
    <dbReference type="NCBI Taxonomy" id="436907"/>
    <lineage>
        <taxon>Eukaryota</taxon>
        <taxon>Fungi</taxon>
        <taxon>Dikarya</taxon>
        <taxon>Ascomycota</taxon>
        <taxon>Saccharomycotina</taxon>
        <taxon>Saccharomycetes</taxon>
        <taxon>Saccharomycetales</taxon>
        <taxon>Saccharomycetaceae</taxon>
        <taxon>Vanderwaltozyma</taxon>
    </lineage>
</organism>
<dbReference type="FunCoup" id="A7TNC9">
    <property type="interactions" value="116"/>
</dbReference>
<dbReference type="Proteomes" id="UP000000267">
    <property type="component" value="Unassembled WGS sequence"/>
</dbReference>
<sequence>MAFPDVLQRGDDFLSEYPRNSKIWKAFSYGTCVFTIGMSKLILKSLYNVELNHFHELEHAIDRSHKEERGLMTIMNHMSVVDDPFIWAVFPWRTYKNLQNMRWCLGADNVCFTNKYVGTYFSLGQVLATKRFGTGPFQGSIEAMIRLVSPIESCPSSDNFSPTFKIAKPAWIHVYPEGFVLQLNPPFSNSMRYFKWGITRVLLESTKAPIVVPIFTTGFEKVAPEDTAESYSRFLPNNIGADIKVTVGKPIDDKVIEEYRQEWNTLVEKYTDPRNPTDLSDELKYGKDAQELRSKVANMLREHVANIRHEKCNFPKEDERFKSPTWWKRFTVTEGDSDPDVKFIGKNWAIRRLQKFLADRDNEDDINTKKNNDNEGK</sequence>
<proteinExistence type="inferred from homology"/>
<dbReference type="GO" id="GO:0097250">
    <property type="term" value="P:mitochondrial respirasome assembly"/>
    <property type="evidence" value="ECO:0007669"/>
    <property type="project" value="EnsemblFungi"/>
</dbReference>
<dbReference type="CDD" id="cd07989">
    <property type="entry name" value="LPLAT_AGPAT-like"/>
    <property type="match status" value="1"/>
</dbReference>
<comment type="similarity">
    <text evidence="2 12">Belongs to the taffazin family.</text>
</comment>
<dbReference type="InterPro" id="IPR002123">
    <property type="entry name" value="Plipid/glycerol_acylTrfase"/>
</dbReference>
<comment type="subcellular location">
    <subcellularLocation>
        <location evidence="1">Mitochondrion inner membrane</location>
        <topology evidence="1">Peripheral membrane protein</topology>
        <orientation evidence="1">Intermembrane side</orientation>
    </subcellularLocation>
    <subcellularLocation>
        <location evidence="10">Mitochondrion outer membrane</location>
        <topology evidence="10">Peripheral membrane protein</topology>
        <orientation evidence="10">Intermembrane side</orientation>
    </subcellularLocation>
</comment>
<evidence type="ECO:0000256" key="4">
    <source>
        <dbReference type="ARBA" id="ARBA00022787"/>
    </source>
</evidence>
<dbReference type="SMART" id="SM00563">
    <property type="entry name" value="PlsC"/>
    <property type="match status" value="1"/>
</dbReference>
<keyword evidence="3" id="KW-0808">Transferase</keyword>
<dbReference type="GO" id="GO:0035965">
    <property type="term" value="P:cardiolipin acyl-chain remodeling"/>
    <property type="evidence" value="ECO:0007669"/>
    <property type="project" value="EnsemblFungi"/>
</dbReference>
<dbReference type="EMBL" id="DS480429">
    <property type="protein sequence ID" value="EDO16261.1"/>
    <property type="molecule type" value="Genomic_DNA"/>
</dbReference>
<dbReference type="Pfam" id="PF01553">
    <property type="entry name" value="Acyltransferase"/>
    <property type="match status" value="1"/>
</dbReference>
<reference evidence="14 15" key="1">
    <citation type="journal article" date="2007" name="Proc. Natl. Acad. Sci. U.S.A.">
        <title>Independent sorting-out of thousands of duplicated gene pairs in two yeast species descended from a whole-genome duplication.</title>
        <authorList>
            <person name="Scannell D.R."/>
            <person name="Frank A.C."/>
            <person name="Conant G.C."/>
            <person name="Byrne K.P."/>
            <person name="Woolfit M."/>
            <person name="Wolfe K.H."/>
        </authorList>
    </citation>
    <scope>NUCLEOTIDE SEQUENCE [LARGE SCALE GENOMIC DNA]</scope>
    <source>
        <strain evidence="15">ATCC 22028 / DSM 70294 / BCRC 21397 / CBS 2163 / NBRC 10782 / NRRL Y-8283 / UCD 57-17</strain>
    </source>
</reference>